<evidence type="ECO:0000313" key="2">
    <source>
        <dbReference type="Proteomes" id="UP000222106"/>
    </source>
</evidence>
<evidence type="ECO:0000313" key="1">
    <source>
        <dbReference type="EMBL" id="PFG40455.1"/>
    </source>
</evidence>
<dbReference type="EMBL" id="PDJI01000004">
    <property type="protein sequence ID" value="PFG40455.1"/>
    <property type="molecule type" value="Genomic_DNA"/>
</dbReference>
<dbReference type="SUPFAM" id="SSF52540">
    <property type="entry name" value="P-loop containing nucleoside triphosphate hydrolases"/>
    <property type="match status" value="1"/>
</dbReference>
<dbReference type="GO" id="GO:0016301">
    <property type="term" value="F:kinase activity"/>
    <property type="evidence" value="ECO:0007669"/>
    <property type="project" value="UniProtKB-KW"/>
</dbReference>
<accession>A0A2A9EQC3</accession>
<dbReference type="Gene3D" id="3.40.50.300">
    <property type="entry name" value="P-loop containing nucleotide triphosphate hydrolases"/>
    <property type="match status" value="1"/>
</dbReference>
<name>A0A2A9EQC3_9MICO</name>
<keyword evidence="2" id="KW-1185">Reference proteome</keyword>
<reference evidence="1 2" key="1">
    <citation type="submission" date="2017-10" db="EMBL/GenBank/DDBJ databases">
        <title>Sequencing the genomes of 1000 actinobacteria strains.</title>
        <authorList>
            <person name="Klenk H.-P."/>
        </authorList>
    </citation>
    <scope>NUCLEOTIDE SEQUENCE [LARGE SCALE GENOMIC DNA]</scope>
    <source>
        <strain evidence="1 2">DSM 21838</strain>
    </source>
</reference>
<dbReference type="OrthoDB" id="5019413at2"/>
<proteinExistence type="predicted"/>
<dbReference type="Proteomes" id="UP000222106">
    <property type="component" value="Unassembled WGS sequence"/>
</dbReference>
<keyword evidence="1" id="KW-0418">Kinase</keyword>
<dbReference type="RefSeq" id="WP_098484361.1">
    <property type="nucleotide sequence ID" value="NZ_PDJI01000004.1"/>
</dbReference>
<organism evidence="1 2">
    <name type="scientific">Georgenia soli</name>
    <dbReference type="NCBI Taxonomy" id="638953"/>
    <lineage>
        <taxon>Bacteria</taxon>
        <taxon>Bacillati</taxon>
        <taxon>Actinomycetota</taxon>
        <taxon>Actinomycetes</taxon>
        <taxon>Micrococcales</taxon>
        <taxon>Bogoriellaceae</taxon>
        <taxon>Georgenia</taxon>
    </lineage>
</organism>
<sequence>MARVLLTGMSGTGKSTLLDELKVRGHVTVDTDYDGWVLPDGRWDEARVGLLLASHRDLVVSGTVENQGRFYDRFDHVVLLSAPLDVLLRRVATRTGNPYGTTAAQRAEIRFHVDTVEPLLRRGATLELDARRPLAELADAVEALLVAGTGASGPPR</sequence>
<dbReference type="AlphaFoldDB" id="A0A2A9EQC3"/>
<comment type="caution">
    <text evidence="1">The sequence shown here is derived from an EMBL/GenBank/DDBJ whole genome shotgun (WGS) entry which is preliminary data.</text>
</comment>
<keyword evidence="1" id="KW-0808">Transferase</keyword>
<dbReference type="InterPro" id="IPR027417">
    <property type="entry name" value="P-loop_NTPase"/>
</dbReference>
<protein>
    <submittedName>
        <fullName evidence="1">Shikimate kinase</fullName>
    </submittedName>
</protein>
<gene>
    <name evidence="1" type="ORF">ATJ97_2984</name>
</gene>
<dbReference type="Pfam" id="PF13238">
    <property type="entry name" value="AAA_18"/>
    <property type="match status" value="1"/>
</dbReference>